<dbReference type="Gene3D" id="1.10.357.10">
    <property type="entry name" value="Tetracycline Repressor, domain 2"/>
    <property type="match status" value="1"/>
</dbReference>
<dbReference type="PROSITE" id="PS50977">
    <property type="entry name" value="HTH_TETR_2"/>
    <property type="match status" value="1"/>
</dbReference>
<dbReference type="Pfam" id="PF00440">
    <property type="entry name" value="TetR_N"/>
    <property type="match status" value="1"/>
</dbReference>
<dbReference type="Proteomes" id="UP000466681">
    <property type="component" value="Chromosome"/>
</dbReference>
<dbReference type="InterPro" id="IPR009057">
    <property type="entry name" value="Homeodomain-like_sf"/>
</dbReference>
<dbReference type="EMBL" id="AP022560">
    <property type="protein sequence ID" value="BBX03166.1"/>
    <property type="molecule type" value="Genomic_DNA"/>
</dbReference>
<feature type="region of interest" description="Disordered" evidence="3">
    <location>
        <begin position="1"/>
        <end position="24"/>
    </location>
</feature>
<dbReference type="RefSeq" id="WP_083149824.1">
    <property type="nucleotide sequence ID" value="NZ_AP022560.1"/>
</dbReference>
<sequence>MGEASIANRRTYDNRARRQKAAQTRERIVTAGSELVQSFDSWNWRDLTFKAVAERAGVGERTVYRHFPTERHLHDAVMQRLESEAGVSYEDVDLTNIGDVTARVFAALQRFSVHASVETTQDPTFVGVEARRRDALMRAVSAAAPHWSATQQRAAAGLLDALWHVPTYERLVGVWGVDGAAATRAIDWLMTQVVTAITDDNPPPA</sequence>
<keyword evidence="1 2" id="KW-0238">DNA-binding</keyword>
<evidence type="ECO:0000259" key="4">
    <source>
        <dbReference type="PROSITE" id="PS50977"/>
    </source>
</evidence>
<evidence type="ECO:0000256" key="3">
    <source>
        <dbReference type="SAM" id="MobiDB-lite"/>
    </source>
</evidence>
<feature type="DNA-binding region" description="H-T-H motif" evidence="2">
    <location>
        <begin position="48"/>
        <end position="67"/>
    </location>
</feature>
<feature type="domain" description="HTH tetR-type" evidence="4">
    <location>
        <begin position="22"/>
        <end position="85"/>
    </location>
</feature>
<accession>A0AAD1M856</accession>
<dbReference type="GO" id="GO:0003677">
    <property type="term" value="F:DNA binding"/>
    <property type="evidence" value="ECO:0007669"/>
    <property type="project" value="UniProtKB-UniRule"/>
</dbReference>
<gene>
    <name evidence="5" type="ORF">MMOR_41020</name>
</gene>
<dbReference type="SUPFAM" id="SSF46689">
    <property type="entry name" value="Homeodomain-like"/>
    <property type="match status" value="1"/>
</dbReference>
<evidence type="ECO:0000313" key="6">
    <source>
        <dbReference type="Proteomes" id="UP000466681"/>
    </source>
</evidence>
<evidence type="ECO:0000313" key="5">
    <source>
        <dbReference type="EMBL" id="BBX03166.1"/>
    </source>
</evidence>
<dbReference type="KEGG" id="mmor:MMOR_41020"/>
<dbReference type="AlphaFoldDB" id="A0AAD1M856"/>
<keyword evidence="6" id="KW-1185">Reference proteome</keyword>
<protein>
    <submittedName>
        <fullName evidence="5">Transcriptional regulator</fullName>
    </submittedName>
</protein>
<reference evidence="5 6" key="1">
    <citation type="journal article" date="2019" name="Emerg. Microbes Infect.">
        <title>Comprehensive subspecies identification of 175 nontuberculous mycobacteria species based on 7547 genomic profiles.</title>
        <authorList>
            <person name="Matsumoto Y."/>
            <person name="Kinjo T."/>
            <person name="Motooka D."/>
            <person name="Nabeya D."/>
            <person name="Jung N."/>
            <person name="Uechi K."/>
            <person name="Horii T."/>
            <person name="Iida T."/>
            <person name="Fujita J."/>
            <person name="Nakamura S."/>
        </authorList>
    </citation>
    <scope>NUCLEOTIDE SEQUENCE [LARGE SCALE GENOMIC DNA]</scope>
    <source>
        <strain evidence="5 6">JCM 6375</strain>
    </source>
</reference>
<name>A0AAD1M856_9MYCO</name>
<dbReference type="InterPro" id="IPR001647">
    <property type="entry name" value="HTH_TetR"/>
</dbReference>
<evidence type="ECO:0000256" key="2">
    <source>
        <dbReference type="PROSITE-ProRule" id="PRU00335"/>
    </source>
</evidence>
<proteinExistence type="predicted"/>
<organism evidence="5 6">
    <name type="scientific">Mycolicibacterium moriokaense</name>
    <dbReference type="NCBI Taxonomy" id="39691"/>
    <lineage>
        <taxon>Bacteria</taxon>
        <taxon>Bacillati</taxon>
        <taxon>Actinomycetota</taxon>
        <taxon>Actinomycetes</taxon>
        <taxon>Mycobacteriales</taxon>
        <taxon>Mycobacteriaceae</taxon>
        <taxon>Mycolicibacterium</taxon>
    </lineage>
</organism>
<evidence type="ECO:0000256" key="1">
    <source>
        <dbReference type="ARBA" id="ARBA00023125"/>
    </source>
</evidence>